<dbReference type="Proteomes" id="UP001246372">
    <property type="component" value="Unassembled WGS sequence"/>
</dbReference>
<evidence type="ECO:0000259" key="2">
    <source>
        <dbReference type="Pfam" id="PF06791"/>
    </source>
</evidence>
<reference evidence="3" key="1">
    <citation type="submission" date="2023-09" db="EMBL/GenBank/DDBJ databases">
        <title>Paucibacter sp. APW11 Genome sequencing and assembly.</title>
        <authorList>
            <person name="Kim I."/>
        </authorList>
    </citation>
    <scope>NUCLEOTIDE SEQUENCE</scope>
    <source>
        <strain evidence="3">APW11</strain>
    </source>
</reference>
<proteinExistence type="predicted"/>
<dbReference type="EMBL" id="JAVXZY010000001">
    <property type="protein sequence ID" value="MDT8998348.1"/>
    <property type="molecule type" value="Genomic_DNA"/>
</dbReference>
<sequence>MSIQEYVFRISVDADGVENPLGRVKEKFKEVDNAGGKLAGSFKVTAEQLKGLGYQTQDFISQVAGGQNVLLALFQQGGQAIGQFGGTGNFLRGIASLITPATVAMGAFGAAALGAVVAIGQGRAESDRLGKSLALTGNIAGVTAEKVESLATAHANLANATKGEARDAVTAVVSSGQFGAESLNSAIAATLTMQRVTGQAADEIVKDYASMRQGVAQWAYTHNSAYNYLSAAQYKHIQQLEAQGKVQQAMDYNLRILGDTMGTRMPVKLNSLGEALKSAEQLWSRFWDAAKGVGRADTAQEEIAKLQSTIGMAQRLQENAGGSLIGRLGAYLEGRAREDMGAANRTFLNAVESQAQATAAAMQNAKELEEAQRGHESAMIDLARAGANKMLADQQAALDQQHMLMERAWARNEVGYSTYTAAVIAEARKRTELEIAQTRKAIEIEGQRTAANPEEVLAQKARRLDLEAKLVEQLQRRRELEDKIRAGELNPVPKSDYETPNQQFRRFEHGQDSEIVRQSEEAKQANADLLQQLRDQNRQLGVDLIRDDTARGMAQIALEEEQIRKRLHLEEESAASRKLIEEELAAWRVNRERLLTEQLKPEWQRQIEAWDDAQLQMKRSRDEFMNGWVDQGRDAFSQFLRTGKRSIGSLVDYARDQFAKMVFDRYLSKQFASAGEALFGNLFGAGFGFDPFGTPITAAGGPGLVDLGLGGGRANGGDVTRGTLYQVNERGDPEILSANGKDYLMMSGRSGRVTAPARSAGAAVAPSIVYSPTIYLDATADRQATLGAVQQLQQAHTRELVAMLRDKGAIR</sequence>
<feature type="coiled-coil region" evidence="1">
    <location>
        <begin position="457"/>
        <end position="490"/>
    </location>
</feature>
<dbReference type="RefSeq" id="WP_315648661.1">
    <property type="nucleotide sequence ID" value="NZ_JAVXZY010000001.1"/>
</dbReference>
<feature type="domain" description="Bacteriophage tail tape measure N-terminal" evidence="2">
    <location>
        <begin position="38"/>
        <end position="238"/>
    </location>
</feature>
<protein>
    <submittedName>
        <fullName evidence="3">Phage tail length tape measure family protein</fullName>
    </submittedName>
</protein>
<dbReference type="InterPro" id="IPR009628">
    <property type="entry name" value="Phage_tape_measure_N"/>
</dbReference>
<evidence type="ECO:0000313" key="4">
    <source>
        <dbReference type="Proteomes" id="UP001246372"/>
    </source>
</evidence>
<organism evidence="3 4">
    <name type="scientific">Roseateles aquae</name>
    <dbReference type="NCBI Taxonomy" id="3077235"/>
    <lineage>
        <taxon>Bacteria</taxon>
        <taxon>Pseudomonadati</taxon>
        <taxon>Pseudomonadota</taxon>
        <taxon>Betaproteobacteria</taxon>
        <taxon>Burkholderiales</taxon>
        <taxon>Sphaerotilaceae</taxon>
        <taxon>Roseateles</taxon>
    </lineage>
</organism>
<comment type="caution">
    <text evidence="3">The sequence shown here is derived from an EMBL/GenBank/DDBJ whole genome shotgun (WGS) entry which is preliminary data.</text>
</comment>
<keyword evidence="1" id="KW-0175">Coiled coil</keyword>
<gene>
    <name evidence="3" type="ORF">RQP53_03550</name>
</gene>
<dbReference type="Pfam" id="PF06791">
    <property type="entry name" value="TMP_2"/>
    <property type="match status" value="1"/>
</dbReference>
<evidence type="ECO:0000313" key="3">
    <source>
        <dbReference type="EMBL" id="MDT8998348.1"/>
    </source>
</evidence>
<evidence type="ECO:0000256" key="1">
    <source>
        <dbReference type="SAM" id="Coils"/>
    </source>
</evidence>
<keyword evidence="4" id="KW-1185">Reference proteome</keyword>
<accession>A0ABU3P8D7</accession>
<name>A0ABU3P8D7_9BURK</name>